<dbReference type="AlphaFoldDB" id="A0A6N7UXD1"/>
<dbReference type="Proteomes" id="UP000434409">
    <property type="component" value="Unassembled WGS sequence"/>
</dbReference>
<accession>A0A6N7UXD1</accession>
<dbReference type="EMBL" id="VULY01000008">
    <property type="protein sequence ID" value="MSR92789.1"/>
    <property type="molecule type" value="Genomic_DNA"/>
</dbReference>
<organism evidence="1 2">
    <name type="scientific">Suipraeoptans intestinalis</name>
    <dbReference type="NCBI Taxonomy" id="2606628"/>
    <lineage>
        <taxon>Bacteria</taxon>
        <taxon>Bacillati</taxon>
        <taxon>Bacillota</taxon>
        <taxon>Clostridia</taxon>
        <taxon>Lachnospirales</taxon>
        <taxon>Lachnospiraceae</taxon>
        <taxon>Suipraeoptans</taxon>
    </lineage>
</organism>
<dbReference type="RefSeq" id="WP_154475265.1">
    <property type="nucleotide sequence ID" value="NZ_VULY01000008.1"/>
</dbReference>
<name>A0A6N7UXD1_9FIRM</name>
<proteinExistence type="predicted"/>
<evidence type="ECO:0000313" key="1">
    <source>
        <dbReference type="EMBL" id="MSR92789.1"/>
    </source>
</evidence>
<comment type="caution">
    <text evidence="1">The sequence shown here is derived from an EMBL/GenBank/DDBJ whole genome shotgun (WGS) entry which is preliminary data.</text>
</comment>
<sequence length="169" mass="19224">MVDLDVSGNTYSVDAPYLLIRVPKTDKITDLRFVDSQAGTTERYEDGEYNYVKYTYPRITGGTHYSYQYFFKFDGNHARNDDSIEVKAGLYQSDGTPIQETTHKYVVRTIGFALWSVHGNSGLINSEKKATENGHRYVVTGYVEQMGDAKTAPNTIPKTNVFQRSIRIR</sequence>
<evidence type="ECO:0000313" key="2">
    <source>
        <dbReference type="Proteomes" id="UP000434409"/>
    </source>
</evidence>
<protein>
    <submittedName>
        <fullName evidence="1">Uncharacterized protein</fullName>
    </submittedName>
</protein>
<gene>
    <name evidence="1" type="ORF">FYJ34_00290</name>
</gene>
<reference evidence="1 2" key="1">
    <citation type="submission" date="2019-08" db="EMBL/GenBank/DDBJ databases">
        <title>In-depth cultivation of the pig gut microbiome towards novel bacterial diversity and tailored functional studies.</title>
        <authorList>
            <person name="Wylensek D."/>
            <person name="Hitch T.C.A."/>
            <person name="Clavel T."/>
        </authorList>
    </citation>
    <scope>NUCLEOTIDE SEQUENCE [LARGE SCALE GENOMIC DNA]</scope>
    <source>
        <strain evidence="1 2">68-1-5</strain>
    </source>
</reference>
<keyword evidence="2" id="KW-1185">Reference proteome</keyword>